<evidence type="ECO:0000259" key="3">
    <source>
        <dbReference type="Pfam" id="PF20152"/>
    </source>
</evidence>
<dbReference type="OrthoDB" id="3183258at2759"/>
<feature type="transmembrane region" description="Helical" evidence="2">
    <location>
        <begin position="159"/>
        <end position="181"/>
    </location>
</feature>
<feature type="compositionally biased region" description="Basic and acidic residues" evidence="1">
    <location>
        <begin position="322"/>
        <end position="333"/>
    </location>
</feature>
<gene>
    <name evidence="4" type="ORF">HETIRDRAFT_104970</name>
</gene>
<keyword evidence="2" id="KW-0812">Transmembrane</keyword>
<dbReference type="AlphaFoldDB" id="W4K778"/>
<dbReference type="GeneID" id="20666040"/>
<feature type="transmembrane region" description="Helical" evidence="2">
    <location>
        <begin position="49"/>
        <end position="68"/>
    </location>
</feature>
<evidence type="ECO:0000256" key="1">
    <source>
        <dbReference type="SAM" id="MobiDB-lite"/>
    </source>
</evidence>
<feature type="domain" description="DUF6534" evidence="3">
    <location>
        <begin position="166"/>
        <end position="250"/>
    </location>
</feature>
<feature type="transmembrane region" description="Helical" evidence="2">
    <location>
        <begin position="88"/>
        <end position="108"/>
    </location>
</feature>
<dbReference type="KEGG" id="hir:HETIRDRAFT_104970"/>
<feature type="region of interest" description="Disordered" evidence="1">
    <location>
        <begin position="298"/>
        <end position="333"/>
    </location>
</feature>
<dbReference type="RefSeq" id="XP_009546286.1">
    <property type="nucleotide sequence ID" value="XM_009547991.1"/>
</dbReference>
<protein>
    <recommendedName>
        <fullName evidence="3">DUF6534 domain-containing protein</fullName>
    </recommendedName>
</protein>
<dbReference type="PANTHER" id="PTHR40465:SF1">
    <property type="entry name" value="DUF6534 DOMAIN-CONTAINING PROTEIN"/>
    <property type="match status" value="1"/>
</dbReference>
<keyword evidence="5" id="KW-1185">Reference proteome</keyword>
<dbReference type="Proteomes" id="UP000030671">
    <property type="component" value="Unassembled WGS sequence"/>
</dbReference>
<evidence type="ECO:0000256" key="2">
    <source>
        <dbReference type="SAM" id="Phobius"/>
    </source>
</evidence>
<dbReference type="PANTHER" id="PTHR40465">
    <property type="entry name" value="CHROMOSOME 1, WHOLE GENOME SHOTGUN SEQUENCE"/>
    <property type="match status" value="1"/>
</dbReference>
<dbReference type="EMBL" id="KI925458">
    <property type="protein sequence ID" value="ETW81658.1"/>
    <property type="molecule type" value="Genomic_DNA"/>
</dbReference>
<feature type="transmembrane region" description="Helical" evidence="2">
    <location>
        <begin position="201"/>
        <end position="221"/>
    </location>
</feature>
<keyword evidence="2" id="KW-1133">Transmembrane helix</keyword>
<dbReference type="Pfam" id="PF20152">
    <property type="entry name" value="DUF6534"/>
    <property type="match status" value="1"/>
</dbReference>
<organism evidence="4 5">
    <name type="scientific">Heterobasidion irregulare (strain TC 32-1)</name>
    <dbReference type="NCBI Taxonomy" id="747525"/>
    <lineage>
        <taxon>Eukaryota</taxon>
        <taxon>Fungi</taxon>
        <taxon>Dikarya</taxon>
        <taxon>Basidiomycota</taxon>
        <taxon>Agaricomycotina</taxon>
        <taxon>Agaricomycetes</taxon>
        <taxon>Russulales</taxon>
        <taxon>Bondarzewiaceae</taxon>
        <taxon>Heterobasidion</taxon>
        <taxon>Heterobasidion annosum species complex</taxon>
    </lineage>
</organism>
<evidence type="ECO:0000313" key="4">
    <source>
        <dbReference type="EMBL" id="ETW81658.1"/>
    </source>
</evidence>
<feature type="transmembrane region" description="Helical" evidence="2">
    <location>
        <begin position="120"/>
        <end position="143"/>
    </location>
</feature>
<reference evidence="4 5" key="1">
    <citation type="journal article" date="2012" name="New Phytol.">
        <title>Insight into trade-off between wood decay and parasitism from the genome of a fungal forest pathogen.</title>
        <authorList>
            <person name="Olson A."/>
            <person name="Aerts A."/>
            <person name="Asiegbu F."/>
            <person name="Belbahri L."/>
            <person name="Bouzid O."/>
            <person name="Broberg A."/>
            <person name="Canback B."/>
            <person name="Coutinho P.M."/>
            <person name="Cullen D."/>
            <person name="Dalman K."/>
            <person name="Deflorio G."/>
            <person name="van Diepen L.T."/>
            <person name="Dunand C."/>
            <person name="Duplessis S."/>
            <person name="Durling M."/>
            <person name="Gonthier P."/>
            <person name="Grimwood J."/>
            <person name="Fossdal C.G."/>
            <person name="Hansson D."/>
            <person name="Henrissat B."/>
            <person name="Hietala A."/>
            <person name="Himmelstrand K."/>
            <person name="Hoffmeister D."/>
            <person name="Hogberg N."/>
            <person name="James T.Y."/>
            <person name="Karlsson M."/>
            <person name="Kohler A."/>
            <person name="Kues U."/>
            <person name="Lee Y.H."/>
            <person name="Lin Y.C."/>
            <person name="Lind M."/>
            <person name="Lindquist E."/>
            <person name="Lombard V."/>
            <person name="Lucas S."/>
            <person name="Lunden K."/>
            <person name="Morin E."/>
            <person name="Murat C."/>
            <person name="Park J."/>
            <person name="Raffaello T."/>
            <person name="Rouze P."/>
            <person name="Salamov A."/>
            <person name="Schmutz J."/>
            <person name="Solheim H."/>
            <person name="Stahlberg J."/>
            <person name="Velez H."/>
            <person name="de Vries R.P."/>
            <person name="Wiebenga A."/>
            <person name="Woodward S."/>
            <person name="Yakovlev I."/>
            <person name="Garbelotto M."/>
            <person name="Martin F."/>
            <person name="Grigoriev I.V."/>
            <person name="Stenlid J."/>
        </authorList>
    </citation>
    <scope>NUCLEOTIDE SEQUENCE [LARGE SCALE GENOMIC DNA]</scope>
    <source>
        <strain evidence="4 5">TC 32-1</strain>
    </source>
</reference>
<proteinExistence type="predicted"/>
<dbReference type="HOGENOM" id="CLU_046025_2_0_1"/>
<sequence length="333" mass="36727">MSASPNFALVAHGPIFIGTTINIILYGVSIAQTYMYFTSYKGDRLWMKLVVLFIFLADTLNSVLDIEYTYDSLVNHYNDPAAIQKANWVFATDPAMTAIIGTTVQLFFTWRVKVLTGSNIAVAALIFGSFISLLGGLATAAAISRVPEWLQFQKFKAPVIVWLGTSALVDMAITVSLTWHLRKYKGGFKGSNDILNRIIRLTVQTGLITSIWAIIDLSVYLGRANGVHLAFNFPLAKLYSNSLLSSLNSRIGWDYSTSDEDHGHTISMGRRPDFLTLASSRVRPEVFIDVESESHEMGTVDRGHKVTVPELTKSSSSSSSKLQEKNAISDDVV</sequence>
<keyword evidence="2" id="KW-0472">Membrane</keyword>
<dbReference type="eggNOG" id="ENOG502RY7K">
    <property type="taxonomic scope" value="Eukaryota"/>
</dbReference>
<feature type="transmembrane region" description="Helical" evidence="2">
    <location>
        <begin position="15"/>
        <end position="37"/>
    </location>
</feature>
<evidence type="ECO:0000313" key="5">
    <source>
        <dbReference type="Proteomes" id="UP000030671"/>
    </source>
</evidence>
<dbReference type="InterPro" id="IPR045339">
    <property type="entry name" value="DUF6534"/>
</dbReference>
<name>W4K778_HETIT</name>
<accession>W4K778</accession>
<dbReference type="InParanoid" id="W4K778"/>
<dbReference type="STRING" id="747525.W4K778"/>